<gene>
    <name evidence="2" type="ORF">LCGC14_2024680</name>
</gene>
<dbReference type="EMBL" id="LAZR01023449">
    <property type="protein sequence ID" value="KKL78453.1"/>
    <property type="molecule type" value="Genomic_DNA"/>
</dbReference>
<dbReference type="AlphaFoldDB" id="A0A0F9EWH9"/>
<feature type="domain" description="VWFA" evidence="1">
    <location>
        <begin position="35"/>
        <end position="223"/>
    </location>
</feature>
<dbReference type="PROSITE" id="PS51257">
    <property type="entry name" value="PROKAR_LIPOPROTEIN"/>
    <property type="match status" value="1"/>
</dbReference>
<evidence type="ECO:0000259" key="1">
    <source>
        <dbReference type="PROSITE" id="PS50234"/>
    </source>
</evidence>
<dbReference type="Gene3D" id="3.40.50.410">
    <property type="entry name" value="von Willebrand factor, type A domain"/>
    <property type="match status" value="1"/>
</dbReference>
<comment type="caution">
    <text evidence="2">The sequence shown here is derived from an EMBL/GenBank/DDBJ whole genome shotgun (WGS) entry which is preliminary data.</text>
</comment>
<dbReference type="SUPFAM" id="SSF53300">
    <property type="entry name" value="vWA-like"/>
    <property type="match status" value="1"/>
</dbReference>
<accession>A0A0F9EWH9</accession>
<dbReference type="PROSITE" id="PS50234">
    <property type="entry name" value="VWFA"/>
    <property type="match status" value="1"/>
</dbReference>
<proteinExistence type="predicted"/>
<reference evidence="2" key="1">
    <citation type="journal article" date="2015" name="Nature">
        <title>Complex archaea that bridge the gap between prokaryotes and eukaryotes.</title>
        <authorList>
            <person name="Spang A."/>
            <person name="Saw J.H."/>
            <person name="Jorgensen S.L."/>
            <person name="Zaremba-Niedzwiedzka K."/>
            <person name="Martijn J."/>
            <person name="Lind A.E."/>
            <person name="van Eijk R."/>
            <person name="Schleper C."/>
            <person name="Guy L."/>
            <person name="Ettema T.J."/>
        </authorList>
    </citation>
    <scope>NUCLEOTIDE SEQUENCE</scope>
</reference>
<name>A0A0F9EWH9_9ZZZZ</name>
<dbReference type="InterPro" id="IPR002035">
    <property type="entry name" value="VWF_A"/>
</dbReference>
<evidence type="ECO:0000313" key="2">
    <source>
        <dbReference type="EMBL" id="KKL78453.1"/>
    </source>
</evidence>
<dbReference type="InterPro" id="IPR036465">
    <property type="entry name" value="vWFA_dom_sf"/>
</dbReference>
<organism evidence="2">
    <name type="scientific">marine sediment metagenome</name>
    <dbReference type="NCBI Taxonomy" id="412755"/>
    <lineage>
        <taxon>unclassified sequences</taxon>
        <taxon>metagenomes</taxon>
        <taxon>ecological metagenomes</taxon>
    </lineage>
</organism>
<sequence>MRYSIQVTIVIILGLFLVLQTLLGCSQGGPERATGVYMLFDTSGTYTEELKKAQGIINYLLGTLAPGDSMAVARIDSASFSEKDIMAKVTFDSRPSVSNKQKLRFRDTIDEFVKNVKGSAYTDVSGGILQGIEFLNETQSGKKYILVFSDLKEELPKGIVRDVPFSLEGFTVIALNVTKLWGDNANPREYMDRLEEWRTKVEQGGGQWKVINDLERLDRIFER</sequence>
<protein>
    <recommendedName>
        <fullName evidence="1">VWFA domain-containing protein</fullName>
    </recommendedName>
</protein>